<dbReference type="AlphaFoldDB" id="A0A7J6H2H8"/>
<reference evidence="2 3" key="1">
    <citation type="journal article" date="2020" name="bioRxiv">
        <title>Sequence and annotation of 42 cannabis genomes reveals extensive copy number variation in cannabinoid synthesis and pathogen resistance genes.</title>
        <authorList>
            <person name="Mckernan K.J."/>
            <person name="Helbert Y."/>
            <person name="Kane L.T."/>
            <person name="Ebling H."/>
            <person name="Zhang L."/>
            <person name="Liu B."/>
            <person name="Eaton Z."/>
            <person name="Mclaughlin S."/>
            <person name="Kingan S."/>
            <person name="Baybayan P."/>
            <person name="Concepcion G."/>
            <person name="Jordan M."/>
            <person name="Riva A."/>
            <person name="Barbazuk W."/>
            <person name="Harkins T."/>
        </authorList>
    </citation>
    <scope>NUCLEOTIDE SEQUENCE [LARGE SCALE GENOMIC DNA]</scope>
    <source>
        <strain evidence="3">cv. Jamaican Lion 4</strain>
        <tissue evidence="2">Leaf</tissue>
    </source>
</reference>
<dbReference type="EMBL" id="JAATIQ010000067">
    <property type="protein sequence ID" value="KAF4389436.1"/>
    <property type="molecule type" value="Genomic_DNA"/>
</dbReference>
<protein>
    <submittedName>
        <fullName evidence="2">Uncharacterized protein</fullName>
    </submittedName>
</protein>
<organism evidence="2 3">
    <name type="scientific">Cannabis sativa</name>
    <name type="common">Hemp</name>
    <name type="synonym">Marijuana</name>
    <dbReference type="NCBI Taxonomy" id="3483"/>
    <lineage>
        <taxon>Eukaryota</taxon>
        <taxon>Viridiplantae</taxon>
        <taxon>Streptophyta</taxon>
        <taxon>Embryophyta</taxon>
        <taxon>Tracheophyta</taxon>
        <taxon>Spermatophyta</taxon>
        <taxon>Magnoliopsida</taxon>
        <taxon>eudicotyledons</taxon>
        <taxon>Gunneridae</taxon>
        <taxon>Pentapetalae</taxon>
        <taxon>rosids</taxon>
        <taxon>fabids</taxon>
        <taxon>Rosales</taxon>
        <taxon>Cannabaceae</taxon>
        <taxon>Cannabis</taxon>
    </lineage>
</organism>
<evidence type="ECO:0000256" key="1">
    <source>
        <dbReference type="SAM" id="Coils"/>
    </source>
</evidence>
<proteinExistence type="predicted"/>
<accession>A0A7J6H2H8</accession>
<dbReference type="PANTHER" id="PTHR36383:SF1">
    <property type="entry name" value="PROTEIN, PUTATIVE-RELATED"/>
    <property type="match status" value="1"/>
</dbReference>
<name>A0A7J6H2H8_CANSA</name>
<dbReference type="Proteomes" id="UP000583929">
    <property type="component" value="Unassembled WGS sequence"/>
</dbReference>
<keyword evidence="3" id="KW-1185">Reference proteome</keyword>
<dbReference type="PANTHER" id="PTHR36383">
    <property type="entry name" value="OS09G0529350 PROTEIN"/>
    <property type="match status" value="1"/>
</dbReference>
<evidence type="ECO:0000313" key="3">
    <source>
        <dbReference type="Proteomes" id="UP000583929"/>
    </source>
</evidence>
<keyword evidence="1" id="KW-0175">Coiled coil</keyword>
<feature type="coiled-coil region" evidence="1">
    <location>
        <begin position="88"/>
        <end position="156"/>
    </location>
</feature>
<comment type="caution">
    <text evidence="2">The sequence shown here is derived from an EMBL/GenBank/DDBJ whole genome shotgun (WGS) entry which is preliminary data.</text>
</comment>
<gene>
    <name evidence="2" type="ORF">G4B88_006495</name>
</gene>
<evidence type="ECO:0000313" key="2">
    <source>
        <dbReference type="EMBL" id="KAF4389436.1"/>
    </source>
</evidence>
<sequence length="321" mass="36281">MSNTSITKPTWLHISDPITLLQPKYLSTPPTFPSSSSYKNRIFTVRSSSSNGSPKKSFNLKDALAGVVDERVDELMNSEENKIMLQGLEKASMRVEKIKNEIAELEKQELEAQKMREYINQLETRASEIEDCQKEISEAKAMVEEAERSLSQSEDGEISKDKERLESVKAASIAAINWLNWANAGLAALGEGQPLELNTESLLSHAFDGATFVSQNLLIFAFASIGLDYCFKARILSPFPMQKSISNTKDRVLSFFLHHYQIQSNMFPSFIFIPISTQPFAIPPSKLVPRLFIRRWKIPLLIIFLALNSKSNQLLIEIYQL</sequence>